<dbReference type="InterPro" id="IPR002048">
    <property type="entry name" value="EF_hand_dom"/>
</dbReference>
<evidence type="ECO:0000313" key="5">
    <source>
        <dbReference type="EMBL" id="GJE86191.1"/>
    </source>
</evidence>
<evidence type="ECO:0000256" key="2">
    <source>
        <dbReference type="ARBA" id="ARBA00022837"/>
    </source>
</evidence>
<dbReference type="SMART" id="SM00054">
    <property type="entry name" value="EFh"/>
    <property type="match status" value="2"/>
</dbReference>
<evidence type="ECO:0000313" key="6">
    <source>
        <dbReference type="Proteomes" id="UP000703269"/>
    </source>
</evidence>
<protein>
    <submittedName>
        <fullName evidence="5">EF-hand protein</fullName>
    </submittedName>
</protein>
<feature type="domain" description="EF-hand" evidence="4">
    <location>
        <begin position="40"/>
        <end position="75"/>
    </location>
</feature>
<dbReference type="SUPFAM" id="SSF47473">
    <property type="entry name" value="EF-hand"/>
    <property type="match status" value="1"/>
</dbReference>
<accession>A0A9P3G0Y0</accession>
<evidence type="ECO:0000256" key="1">
    <source>
        <dbReference type="ARBA" id="ARBA00022737"/>
    </source>
</evidence>
<dbReference type="Gene3D" id="1.10.238.10">
    <property type="entry name" value="EF-hand"/>
    <property type="match status" value="2"/>
</dbReference>
<dbReference type="EMBL" id="BPQB01000003">
    <property type="protein sequence ID" value="GJE86191.1"/>
    <property type="molecule type" value="Genomic_DNA"/>
</dbReference>
<dbReference type="FunFam" id="1.10.238.10:FF:000001">
    <property type="entry name" value="Calmodulin 1"/>
    <property type="match status" value="1"/>
</dbReference>
<reference evidence="5 6" key="1">
    <citation type="submission" date="2021-08" db="EMBL/GenBank/DDBJ databases">
        <title>Draft Genome Sequence of Phanerochaete sordida strain YK-624.</title>
        <authorList>
            <person name="Mori T."/>
            <person name="Dohra H."/>
            <person name="Suzuki T."/>
            <person name="Kawagishi H."/>
            <person name="Hirai H."/>
        </authorList>
    </citation>
    <scope>NUCLEOTIDE SEQUENCE [LARGE SCALE GENOMIC DNA]</scope>
    <source>
        <strain evidence="5 6">YK-624</strain>
    </source>
</reference>
<gene>
    <name evidence="5" type="ORF">PsYK624_022710</name>
</gene>
<dbReference type="AlphaFoldDB" id="A0A9P3G0Y0"/>
<comment type="caution">
    <text evidence="5">The sequence shown here is derived from an EMBL/GenBank/DDBJ whole genome shotgun (WGS) entry which is preliminary data.</text>
</comment>
<dbReference type="InterPro" id="IPR018247">
    <property type="entry name" value="EF_Hand_1_Ca_BS"/>
</dbReference>
<feature type="domain" description="EF-hand" evidence="4">
    <location>
        <begin position="133"/>
        <end position="168"/>
    </location>
</feature>
<dbReference type="InterPro" id="IPR011992">
    <property type="entry name" value="EF-hand-dom_pair"/>
</dbReference>
<dbReference type="Pfam" id="PF13405">
    <property type="entry name" value="EF-hand_6"/>
    <property type="match status" value="1"/>
</dbReference>
<keyword evidence="1" id="KW-0677">Repeat</keyword>
<dbReference type="PROSITE" id="PS50222">
    <property type="entry name" value="EF_HAND_2"/>
    <property type="match status" value="2"/>
</dbReference>
<feature type="compositionally biased region" description="Basic residues" evidence="3">
    <location>
        <begin position="17"/>
        <end position="26"/>
    </location>
</feature>
<name>A0A9P3G0Y0_9APHY</name>
<dbReference type="GO" id="GO:0005509">
    <property type="term" value="F:calcium ion binding"/>
    <property type="evidence" value="ECO:0007669"/>
    <property type="project" value="InterPro"/>
</dbReference>
<evidence type="ECO:0000256" key="3">
    <source>
        <dbReference type="SAM" id="MobiDB-lite"/>
    </source>
</evidence>
<dbReference type="PANTHER" id="PTHR23049">
    <property type="entry name" value="MYOSIN REGULATORY LIGHT CHAIN 2"/>
    <property type="match status" value="1"/>
</dbReference>
<dbReference type="PROSITE" id="PS00018">
    <property type="entry name" value="EF_HAND_1"/>
    <property type="match status" value="1"/>
</dbReference>
<dbReference type="OrthoDB" id="429467at2759"/>
<dbReference type="InterPro" id="IPR050403">
    <property type="entry name" value="Myosin_RLC"/>
</dbReference>
<dbReference type="Proteomes" id="UP000703269">
    <property type="component" value="Unassembled WGS sequence"/>
</dbReference>
<evidence type="ECO:0000259" key="4">
    <source>
        <dbReference type="PROSITE" id="PS50222"/>
    </source>
</evidence>
<keyword evidence="2" id="KW-0106">Calcium</keyword>
<feature type="region of interest" description="Disordered" evidence="3">
    <location>
        <begin position="1"/>
        <end position="36"/>
    </location>
</feature>
<organism evidence="5 6">
    <name type="scientific">Phanerochaete sordida</name>
    <dbReference type="NCBI Taxonomy" id="48140"/>
    <lineage>
        <taxon>Eukaryota</taxon>
        <taxon>Fungi</taxon>
        <taxon>Dikarya</taxon>
        <taxon>Basidiomycota</taxon>
        <taxon>Agaricomycotina</taxon>
        <taxon>Agaricomycetes</taxon>
        <taxon>Polyporales</taxon>
        <taxon>Phanerochaetaceae</taxon>
        <taxon>Phanerochaete</taxon>
    </lineage>
</organism>
<sequence length="211" mass="23456">MSRYLSPDITPQSTPHKSGKAQRSRQRREPSGVFSLFSPPQVQQFREAFSLIDHDGDGVVSEQDLKHIFTSLGITPSARTVDGLLADRPGDRRGGAVHARAAALEPADGAAGDRGITFPMFLTMMGEHLYEFDAEAELLEAFACFDEADAGVVRCDEMRRWLADIGEKMDPAEIDKLLKGPFTDRQGNFNYREWVKVLRINADNDETDSPL</sequence>
<proteinExistence type="predicted"/>
<keyword evidence="6" id="KW-1185">Reference proteome</keyword>